<feature type="region of interest" description="Disordered" evidence="2">
    <location>
        <begin position="52"/>
        <end position="71"/>
    </location>
</feature>
<sequence length="849" mass="95623">MRPEVAATPDIVADDASDADSDLEELQGDIAKFDETVREFLEAHRGAADGVNNARGMSRVRGTRGPRKAAKPRGDITARLSKVNHAFLSGDYDRALDIAFEVIRINAETHQAWTALSSIFRERGEPTRALSAMVYAAHLRPKEVPGWLSCASFALELATDDESSNLQTARACFSAALRADRTNIEARVGKAGVCYRQGHLAAAITEYEYILKNQPYNLEIIRKLAEACVDSRNAASTTPSAVTAYARYFDHLIDSCEETDSNLLWHDVGMLVELLASVENYQQAILEIKKLSRWLAGRVSETFWDEWQADDREWDEADDRRLSVPRFVAGETDAMRFGRFMPLEFRARLATYRLKLGHQQEALNHLNWLQPEEASTQAFAREFPFLVYDLGFELGREGISLLAIKYLELLRYLPGEPDASILLQLGRCYLDSGEQAKAEELFLAALDADEDNIDARIELANMYEKAREDEEALILAAEALALRGLQDWNGQDQSGRELRNRHASISHIPQTSRRHARKCVTKETTSSGDGPVRPTIPRRYRPKRLAAPDKRRQDEQARAIKLSHQYGVVRNLKQRIEAGESDLIPVWMGSSKELIDDFRSLKKFYSWDKYLHFLGPKRLSRPDAADLPDTELSQMYERLTRSIAPHSQAEHQPNSLGLTTYQGISFDDWLDLFLEYAIGLAIANRREEAYEVCASAKDSIVFQSAKHDFTIHIAWSGYFLRARSLDPTNSMVNLSLGLAYVHYGLKRQSTNRQYLLLQGQAFLAEYSQQGSHDIGYGAAERLYNMGRLFQLLGISHLSSKYYAQALDKCKDEDAPSDLPSLISANTVISLLSVGNTEVALAVLKKNLKL</sequence>
<dbReference type="GO" id="GO:0000127">
    <property type="term" value="C:transcription factor TFIIIC complex"/>
    <property type="evidence" value="ECO:0007669"/>
    <property type="project" value="TreeGrafter"/>
</dbReference>
<keyword evidence="3" id="KW-0648">Protein biosynthesis</keyword>
<evidence type="ECO:0000313" key="3">
    <source>
        <dbReference type="EMBL" id="CCE34347.1"/>
    </source>
</evidence>
<dbReference type="InterPro" id="IPR019734">
    <property type="entry name" value="TPR_rpt"/>
</dbReference>
<dbReference type="HOGENOM" id="CLU_002391_0_0_1"/>
<proteinExistence type="predicted"/>
<evidence type="ECO:0000256" key="1">
    <source>
        <dbReference type="PROSITE-ProRule" id="PRU00339"/>
    </source>
</evidence>
<comment type="caution">
    <text evidence="3">The sequence shown here is derived from an EMBL/GenBank/DDBJ whole genome shotgun (WGS) entry which is preliminary data.</text>
</comment>
<dbReference type="Proteomes" id="UP000016801">
    <property type="component" value="Unassembled WGS sequence"/>
</dbReference>
<dbReference type="eggNOG" id="KOG2076">
    <property type="taxonomic scope" value="Eukaryota"/>
</dbReference>
<dbReference type="PANTHER" id="PTHR23082:SF0">
    <property type="entry name" value="GENERAL TRANSCRIPTION FACTOR 3C POLYPEPTIDE 3"/>
    <property type="match status" value="1"/>
</dbReference>
<name>M1VYS9_CLAP2</name>
<accession>M1VYS9</accession>
<dbReference type="InterPro" id="IPR039340">
    <property type="entry name" value="Tfc4/TFIIIC-102/Sfc4"/>
</dbReference>
<dbReference type="PANTHER" id="PTHR23082">
    <property type="entry name" value="TRANSCRIPTION INITIATION FACTOR IIIC TFIIIC , POLYPEPTIDE 3-RELATED"/>
    <property type="match status" value="1"/>
</dbReference>
<dbReference type="AlphaFoldDB" id="M1VYS9"/>
<feature type="repeat" description="TPR" evidence="1">
    <location>
        <begin position="419"/>
        <end position="452"/>
    </location>
</feature>
<feature type="compositionally biased region" description="Basic residues" evidence="2">
    <location>
        <begin position="61"/>
        <end position="71"/>
    </location>
</feature>
<dbReference type="GO" id="GO:0006383">
    <property type="term" value="P:transcription by RNA polymerase III"/>
    <property type="evidence" value="ECO:0007669"/>
    <property type="project" value="InterPro"/>
</dbReference>
<reference evidence="3 4" key="1">
    <citation type="journal article" date="2013" name="PLoS Genet.">
        <title>Plant-symbiotic fungi as chemical engineers: Multi-genome analysis of the Clavicipitaceae reveals dynamics of alkaloid loci.</title>
        <authorList>
            <person name="Schardl C.L."/>
            <person name="Young C.A."/>
            <person name="Hesse U."/>
            <person name="Amyotte S.G."/>
            <person name="Andreeva K."/>
            <person name="Calie P.J."/>
            <person name="Fleetwood D.J."/>
            <person name="Haws D.C."/>
            <person name="Moore N."/>
            <person name="Oeser B."/>
            <person name="Panaccione D.G."/>
            <person name="Schweri K.K."/>
            <person name="Voisey C.R."/>
            <person name="Farman M.L."/>
            <person name="Jaromczyk J.W."/>
            <person name="Roe B.A."/>
            <person name="O'Sullivan D.M."/>
            <person name="Scott B."/>
            <person name="Tudzynski P."/>
            <person name="An Z."/>
            <person name="Arnaoudova E.G."/>
            <person name="Bullock C.T."/>
            <person name="Charlton N.D."/>
            <person name="Chen L."/>
            <person name="Cox M."/>
            <person name="Dinkins R.D."/>
            <person name="Florea S."/>
            <person name="Glenn A.E."/>
            <person name="Gordon A."/>
            <person name="Gueldener U."/>
            <person name="Harris D.R."/>
            <person name="Hollin W."/>
            <person name="Jaromczyk J."/>
            <person name="Johnson R.D."/>
            <person name="Khan A.K."/>
            <person name="Leistner E."/>
            <person name="Leuchtmann A."/>
            <person name="Li C."/>
            <person name="Liu J."/>
            <person name="Liu J."/>
            <person name="Liu M."/>
            <person name="Mace W."/>
            <person name="Machado C."/>
            <person name="Nagabhyru P."/>
            <person name="Pan J."/>
            <person name="Schmid J."/>
            <person name="Sugawara K."/>
            <person name="Steiner U."/>
            <person name="Takach J.E."/>
            <person name="Tanaka E."/>
            <person name="Webb J.S."/>
            <person name="Wilson E.V."/>
            <person name="Wiseman J.L."/>
            <person name="Yoshida R."/>
            <person name="Zeng Z."/>
        </authorList>
    </citation>
    <scope>NUCLEOTIDE SEQUENCE [LARGE SCALE GENOMIC DNA]</scope>
    <source>
        <strain evidence="3 4">20.1</strain>
    </source>
</reference>
<evidence type="ECO:0000313" key="4">
    <source>
        <dbReference type="Proteomes" id="UP000016801"/>
    </source>
</evidence>
<evidence type="ECO:0000256" key="2">
    <source>
        <dbReference type="SAM" id="MobiDB-lite"/>
    </source>
</evidence>
<feature type="compositionally biased region" description="Basic and acidic residues" evidence="2">
    <location>
        <begin position="546"/>
        <end position="556"/>
    </location>
</feature>
<protein>
    <submittedName>
        <fullName evidence="3">Related to transcription initiation factor TFIIIC</fullName>
    </submittedName>
</protein>
<organism evidence="3 4">
    <name type="scientific">Claviceps purpurea (strain 20.1)</name>
    <name type="common">Ergot fungus</name>
    <name type="synonym">Sphacelia segetum</name>
    <dbReference type="NCBI Taxonomy" id="1111077"/>
    <lineage>
        <taxon>Eukaryota</taxon>
        <taxon>Fungi</taxon>
        <taxon>Dikarya</taxon>
        <taxon>Ascomycota</taxon>
        <taxon>Pezizomycotina</taxon>
        <taxon>Sordariomycetes</taxon>
        <taxon>Hypocreomycetidae</taxon>
        <taxon>Hypocreales</taxon>
        <taxon>Clavicipitaceae</taxon>
        <taxon>Claviceps</taxon>
    </lineage>
</organism>
<gene>
    <name evidence="3" type="ORF">CPUR_08279</name>
</gene>
<dbReference type="OrthoDB" id="9991317at2759"/>
<feature type="region of interest" description="Disordered" evidence="2">
    <location>
        <begin position="492"/>
        <end position="556"/>
    </location>
</feature>
<dbReference type="GO" id="GO:0003743">
    <property type="term" value="F:translation initiation factor activity"/>
    <property type="evidence" value="ECO:0007669"/>
    <property type="project" value="UniProtKB-KW"/>
</dbReference>
<dbReference type="VEuPathDB" id="FungiDB:CPUR_08279"/>
<dbReference type="PROSITE" id="PS50005">
    <property type="entry name" value="TPR"/>
    <property type="match status" value="1"/>
</dbReference>
<dbReference type="STRING" id="1111077.M1VYS9"/>
<feature type="region of interest" description="Disordered" evidence="2">
    <location>
        <begin position="1"/>
        <end position="20"/>
    </location>
</feature>
<dbReference type="InterPro" id="IPR011990">
    <property type="entry name" value="TPR-like_helical_dom_sf"/>
</dbReference>
<keyword evidence="4" id="KW-1185">Reference proteome</keyword>
<dbReference type="EMBL" id="CAGA01000085">
    <property type="protein sequence ID" value="CCE34347.1"/>
    <property type="molecule type" value="Genomic_DNA"/>
</dbReference>
<dbReference type="SUPFAM" id="SSF48452">
    <property type="entry name" value="TPR-like"/>
    <property type="match status" value="1"/>
</dbReference>
<keyword evidence="1" id="KW-0802">TPR repeat</keyword>
<dbReference type="SMART" id="SM00028">
    <property type="entry name" value="TPR"/>
    <property type="match status" value="5"/>
</dbReference>
<keyword evidence="3" id="KW-0396">Initiation factor</keyword>
<dbReference type="Pfam" id="PF13432">
    <property type="entry name" value="TPR_16"/>
    <property type="match status" value="2"/>
</dbReference>
<dbReference type="Gene3D" id="1.25.40.10">
    <property type="entry name" value="Tetratricopeptide repeat domain"/>
    <property type="match status" value="2"/>
</dbReference>